<accession>A0A1H4K722</accession>
<evidence type="ECO:0000256" key="1">
    <source>
        <dbReference type="SAM" id="MobiDB-lite"/>
    </source>
</evidence>
<proteinExistence type="predicted"/>
<dbReference type="AlphaFoldDB" id="A0A1H4K722"/>
<dbReference type="EMBL" id="FNSD01000001">
    <property type="protein sequence ID" value="SEB53925.1"/>
    <property type="molecule type" value="Genomic_DNA"/>
</dbReference>
<reference evidence="2 3" key="1">
    <citation type="submission" date="2016-10" db="EMBL/GenBank/DDBJ databases">
        <authorList>
            <person name="de Groot N.N."/>
        </authorList>
    </citation>
    <scope>NUCLEOTIDE SEQUENCE [LARGE SCALE GENOMIC DNA]</scope>
    <source>
        <strain evidence="2 3">AB35.6</strain>
    </source>
</reference>
<organism evidence="2 3">
    <name type="scientific">Terriglobus roseus</name>
    <dbReference type="NCBI Taxonomy" id="392734"/>
    <lineage>
        <taxon>Bacteria</taxon>
        <taxon>Pseudomonadati</taxon>
        <taxon>Acidobacteriota</taxon>
        <taxon>Terriglobia</taxon>
        <taxon>Terriglobales</taxon>
        <taxon>Acidobacteriaceae</taxon>
        <taxon>Terriglobus</taxon>
    </lineage>
</organism>
<sequence>MLCSLALRRSRERGDQPYSLRVTGRTSLRPSGTGGADLIEPLNADAVRDTLRSLRMPPEVLAAAEAVMKDPQHAQRFISVVEAVQIPYEVLEQARIDLFD</sequence>
<evidence type="ECO:0000313" key="2">
    <source>
        <dbReference type="EMBL" id="SEB53925.1"/>
    </source>
</evidence>
<evidence type="ECO:0000313" key="3">
    <source>
        <dbReference type="Proteomes" id="UP000182409"/>
    </source>
</evidence>
<name>A0A1H4K722_9BACT</name>
<protein>
    <submittedName>
        <fullName evidence="2">Uncharacterized protein</fullName>
    </submittedName>
</protein>
<feature type="region of interest" description="Disordered" evidence="1">
    <location>
        <begin position="16"/>
        <end position="35"/>
    </location>
</feature>
<dbReference type="Proteomes" id="UP000182409">
    <property type="component" value="Unassembled WGS sequence"/>
</dbReference>
<gene>
    <name evidence="2" type="ORF">SAMN05443244_1025</name>
</gene>